<dbReference type="CDD" id="cd07078">
    <property type="entry name" value="ALDH"/>
    <property type="match status" value="1"/>
</dbReference>
<dbReference type="Gene3D" id="3.40.309.10">
    <property type="entry name" value="Aldehyde Dehydrogenase, Chain A, domain 2"/>
    <property type="match status" value="1"/>
</dbReference>
<dbReference type="AlphaFoldDB" id="A0A9Q3UJL8"/>
<dbReference type="EMBL" id="JAJGNA010000005">
    <property type="protein sequence ID" value="MCC4308172.1"/>
    <property type="molecule type" value="Genomic_DNA"/>
</dbReference>
<dbReference type="InterPro" id="IPR050740">
    <property type="entry name" value="Aldehyde_DH_Superfamily"/>
</dbReference>
<dbReference type="RefSeq" id="WP_228233461.1">
    <property type="nucleotide sequence ID" value="NZ_JAJGNA010000005.1"/>
</dbReference>
<dbReference type="GO" id="GO:0009450">
    <property type="term" value="P:gamma-aminobutyric acid catabolic process"/>
    <property type="evidence" value="ECO:0007669"/>
    <property type="project" value="TreeGrafter"/>
</dbReference>
<comment type="caution">
    <text evidence="4">The sequence shown here is derived from an EMBL/GenBank/DDBJ whole genome shotgun (WGS) entry which is preliminary data.</text>
</comment>
<name>A0A9Q3UJL8_9GAMM</name>
<dbReference type="InterPro" id="IPR016163">
    <property type="entry name" value="Ald_DH_C"/>
</dbReference>
<dbReference type="GO" id="GO:0004777">
    <property type="term" value="F:succinate-semialdehyde dehydrogenase (NAD+) activity"/>
    <property type="evidence" value="ECO:0007669"/>
    <property type="project" value="TreeGrafter"/>
</dbReference>
<evidence type="ECO:0000256" key="1">
    <source>
        <dbReference type="ARBA" id="ARBA00009986"/>
    </source>
</evidence>
<dbReference type="Gene3D" id="3.40.605.10">
    <property type="entry name" value="Aldehyde Dehydrogenase, Chain A, domain 1"/>
    <property type="match status" value="1"/>
</dbReference>
<dbReference type="InterPro" id="IPR016162">
    <property type="entry name" value="Ald_DH_N"/>
</dbReference>
<reference evidence="4" key="1">
    <citation type="submission" date="2021-10" db="EMBL/GenBank/DDBJ databases">
        <title>The diversity and Nitrogen Metabolism of Culturable Nitrate-Utilizing Bacteria Within the Oxygen Minimum Zone of the Changjiang (Yangtze River)Estuary.</title>
        <authorList>
            <person name="Zhang D."/>
            <person name="Zheng J."/>
            <person name="Liu S."/>
            <person name="He W."/>
        </authorList>
    </citation>
    <scope>NUCLEOTIDE SEQUENCE</scope>
    <source>
        <strain evidence="4">FXH-223</strain>
    </source>
</reference>
<evidence type="ECO:0000259" key="3">
    <source>
        <dbReference type="Pfam" id="PF00171"/>
    </source>
</evidence>
<dbReference type="SUPFAM" id="SSF53720">
    <property type="entry name" value="ALDH-like"/>
    <property type="match status" value="1"/>
</dbReference>
<protein>
    <submittedName>
        <fullName evidence="4">Aldehyde dehydrogenase family protein</fullName>
    </submittedName>
</protein>
<comment type="similarity">
    <text evidence="1">Belongs to the aldehyde dehydrogenase family.</text>
</comment>
<evidence type="ECO:0000313" key="5">
    <source>
        <dbReference type="Proteomes" id="UP001108027"/>
    </source>
</evidence>
<sequence>MKFDYRDHLGGGTPFQTVNPARPEQVVGGYAEVSDPGAVDRVLDRAAEAQTEWAGVPPVARGDRLLAFLDEVVANVDRIAEAITLEQGKPLNEARNEILKGCAEGRFMAGEAARQQLQTTAAARPRVRNLILRRPRGTLLAICPWNFPAMTPLRKLCPAVAFGNALVIKPSQFTPAAAFLLADIAERHFPAGLVQVLPCGGAFASQLTAAGRFDGVSFTGSVAVGRKVGLAAAEGLVPAQLELGGKNGVIINDSADLDGCLDQVFGAAFQTGGQRCTSLSRVIVHRDLHAAVVQGLTERARGLRLGDGLDDGTTLGPLCNGAHFDSVKTLTARAVDEGARLVTGGEPVTVPGCEGGYFFAPTLLDQAGASDTASRQEIFGPVLSVLPYDDADQALTILNDTEYGLTSSLFSDSHALIQRFLDESRNGMLHVNNGTVPDVNMPFGGMKHSGLGAYSVGASASAFYTIEQAAYLAW</sequence>
<dbReference type="Pfam" id="PF00171">
    <property type="entry name" value="Aldedh"/>
    <property type="match status" value="1"/>
</dbReference>
<keyword evidence="5" id="KW-1185">Reference proteome</keyword>
<organism evidence="4 5">
    <name type="scientific">Alloalcanivorax marinus</name>
    <dbReference type="NCBI Taxonomy" id="1177169"/>
    <lineage>
        <taxon>Bacteria</taxon>
        <taxon>Pseudomonadati</taxon>
        <taxon>Pseudomonadota</taxon>
        <taxon>Gammaproteobacteria</taxon>
        <taxon>Oceanospirillales</taxon>
        <taxon>Alcanivoracaceae</taxon>
        <taxon>Alloalcanivorax</taxon>
    </lineage>
</organism>
<dbReference type="InterPro" id="IPR015590">
    <property type="entry name" value="Aldehyde_DH_dom"/>
</dbReference>
<dbReference type="Proteomes" id="UP001108027">
    <property type="component" value="Unassembled WGS sequence"/>
</dbReference>
<accession>A0A9Q3UJL8</accession>
<proteinExistence type="inferred from homology"/>
<feature type="domain" description="Aldehyde dehydrogenase" evidence="3">
    <location>
        <begin position="14"/>
        <end position="465"/>
    </location>
</feature>
<evidence type="ECO:0000313" key="4">
    <source>
        <dbReference type="EMBL" id="MCC4308172.1"/>
    </source>
</evidence>
<gene>
    <name evidence="4" type="ORF">LL252_06270</name>
</gene>
<dbReference type="PANTHER" id="PTHR43353:SF5">
    <property type="entry name" value="SUCCINATE-SEMIALDEHYDE DEHYDROGENASE, MITOCHONDRIAL"/>
    <property type="match status" value="1"/>
</dbReference>
<dbReference type="InterPro" id="IPR016161">
    <property type="entry name" value="Ald_DH/histidinol_DH"/>
</dbReference>
<keyword evidence="2" id="KW-0560">Oxidoreductase</keyword>
<evidence type="ECO:0000256" key="2">
    <source>
        <dbReference type="ARBA" id="ARBA00023002"/>
    </source>
</evidence>
<dbReference type="PANTHER" id="PTHR43353">
    <property type="entry name" value="SUCCINATE-SEMIALDEHYDE DEHYDROGENASE, MITOCHONDRIAL"/>
    <property type="match status" value="1"/>
</dbReference>